<gene>
    <name evidence="1" type="ORF">LTR37_009937</name>
</gene>
<evidence type="ECO:0000313" key="1">
    <source>
        <dbReference type="EMBL" id="KAK3710916.1"/>
    </source>
</evidence>
<organism evidence="1 2">
    <name type="scientific">Vermiconidia calcicola</name>
    <dbReference type="NCBI Taxonomy" id="1690605"/>
    <lineage>
        <taxon>Eukaryota</taxon>
        <taxon>Fungi</taxon>
        <taxon>Dikarya</taxon>
        <taxon>Ascomycota</taxon>
        <taxon>Pezizomycotina</taxon>
        <taxon>Dothideomycetes</taxon>
        <taxon>Dothideomycetidae</taxon>
        <taxon>Mycosphaerellales</taxon>
        <taxon>Extremaceae</taxon>
        <taxon>Vermiconidia</taxon>
    </lineage>
</organism>
<dbReference type="Proteomes" id="UP001281147">
    <property type="component" value="Unassembled WGS sequence"/>
</dbReference>
<accession>A0ACC3N7F1</accession>
<proteinExistence type="predicted"/>
<reference evidence="1" key="1">
    <citation type="submission" date="2023-07" db="EMBL/GenBank/DDBJ databases">
        <title>Black Yeasts Isolated from many extreme environments.</title>
        <authorList>
            <person name="Coleine C."/>
            <person name="Stajich J.E."/>
            <person name="Selbmann L."/>
        </authorList>
    </citation>
    <scope>NUCLEOTIDE SEQUENCE</scope>
    <source>
        <strain evidence="1">CCFEE 5714</strain>
    </source>
</reference>
<comment type="caution">
    <text evidence="1">The sequence shown here is derived from an EMBL/GenBank/DDBJ whole genome shotgun (WGS) entry which is preliminary data.</text>
</comment>
<keyword evidence="2" id="KW-1185">Reference proteome</keyword>
<evidence type="ECO:0000313" key="2">
    <source>
        <dbReference type="Proteomes" id="UP001281147"/>
    </source>
</evidence>
<sequence length="120" mass="12381">MSTDIAGLREQIIANALTLFPDTAGWGQQPACHTLHVDVTAVANAGNLVGYQARLIVLSTSGPVEALLEGKAANFTIGGNDAGCIASALGSLFRETALTLMKCHGKSFSQAAREGLDPNV</sequence>
<dbReference type="EMBL" id="JAUTXU010000080">
    <property type="protein sequence ID" value="KAK3710916.1"/>
    <property type="molecule type" value="Genomic_DNA"/>
</dbReference>
<name>A0ACC3N7F1_9PEZI</name>
<protein>
    <submittedName>
        <fullName evidence="1">Uncharacterized protein</fullName>
    </submittedName>
</protein>